<sequence>MSHYSTGELAEKFNISKRTLQYYDRQKLLKPAFVKDNQYRIYTDREAEQLNLILMMKSLGLSLAEIRKLIHAEGTLKTVRSILEQKISASEEMIQQQQLQLKQMKTIQKMIATSSTAPVHTLSDIEKIMKNQPYLSQLTQKTMVLGTTASFANVIGISLSLKSQTAWPTAIALTYSAIVAYRMTVDYYGKVKYQCPNCQTTFKPDLWTWAFASHTSTTRKFECPHCHFNGYCTEVYDES</sequence>
<organism evidence="5">
    <name type="scientific">Staphylococcus schleiferi</name>
    <dbReference type="NCBI Taxonomy" id="1295"/>
    <lineage>
        <taxon>Bacteria</taxon>
        <taxon>Bacillati</taxon>
        <taxon>Bacillota</taxon>
        <taxon>Bacilli</taxon>
        <taxon>Bacillales</taxon>
        <taxon>Staphylococcaceae</taxon>
        <taxon>Staphylococcus</taxon>
    </lineage>
</organism>
<evidence type="ECO:0000313" key="5">
    <source>
        <dbReference type="EMBL" id="SUM86698.1"/>
    </source>
</evidence>
<dbReference type="AlphaFoldDB" id="A0A7Z7QN35"/>
<dbReference type="EMBL" id="POVK01000004">
    <property type="protein sequence ID" value="NHA33285.1"/>
    <property type="molecule type" value="Genomic_DNA"/>
</dbReference>
<evidence type="ECO:0000256" key="1">
    <source>
        <dbReference type="ARBA" id="ARBA00023125"/>
    </source>
</evidence>
<dbReference type="RefSeq" id="WP_016426062.1">
    <property type="nucleotide sequence ID" value="NZ_CABKRV010000002.1"/>
</dbReference>
<gene>
    <name evidence="5" type="primary">mta</name>
    <name evidence="4" type="ORF">C1O36_01865</name>
    <name evidence="5" type="ORF">NCTC12218_00355</name>
</gene>
<dbReference type="GeneID" id="93789101"/>
<keyword evidence="1" id="KW-0238">DNA-binding</keyword>
<dbReference type="Gene3D" id="1.10.1660.10">
    <property type="match status" value="1"/>
</dbReference>
<dbReference type="Proteomes" id="UP000572988">
    <property type="component" value="Unassembled WGS sequence"/>
</dbReference>
<protein>
    <submittedName>
        <fullName evidence="5">MerR family transcriptional regulator</fullName>
    </submittedName>
</protein>
<evidence type="ECO:0000259" key="2">
    <source>
        <dbReference type="PROSITE" id="PS50937"/>
    </source>
</evidence>
<dbReference type="InterPro" id="IPR000551">
    <property type="entry name" value="MerR-type_HTH_dom"/>
</dbReference>
<dbReference type="SMART" id="SM00422">
    <property type="entry name" value="HTH_MERR"/>
    <property type="match status" value="1"/>
</dbReference>
<accession>A0A7Z7QN35</accession>
<dbReference type="EMBL" id="LR962863">
    <property type="protein sequence ID" value="CAD7358771.1"/>
    <property type="molecule type" value="Genomic_DNA"/>
</dbReference>
<keyword evidence="7" id="KW-1185">Reference proteome</keyword>
<dbReference type="GO" id="GO:0003677">
    <property type="term" value="F:DNA binding"/>
    <property type="evidence" value="ECO:0007669"/>
    <property type="project" value="UniProtKB-KW"/>
</dbReference>
<dbReference type="PANTHER" id="PTHR30204:SF96">
    <property type="entry name" value="CHROMOSOME-ANCHORING PROTEIN RACA"/>
    <property type="match status" value="1"/>
</dbReference>
<dbReference type="GO" id="GO:0003700">
    <property type="term" value="F:DNA-binding transcription factor activity"/>
    <property type="evidence" value="ECO:0007669"/>
    <property type="project" value="InterPro"/>
</dbReference>
<evidence type="ECO:0000313" key="6">
    <source>
        <dbReference type="Proteomes" id="UP000264146"/>
    </source>
</evidence>
<evidence type="ECO:0000313" key="3">
    <source>
        <dbReference type="EMBL" id="CAD7358771.1"/>
    </source>
</evidence>
<dbReference type="InterPro" id="IPR009061">
    <property type="entry name" value="DNA-bd_dom_put_sf"/>
</dbReference>
<reference evidence="4 7" key="1">
    <citation type="submission" date="2018-01" db="EMBL/GenBank/DDBJ databases">
        <title>Complete genome sequence of Staphylococcus Scheliferi isolated from human.</title>
        <authorList>
            <person name="Abouelkhair M.A."/>
            <person name="Bemis D.A."/>
            <person name="Kania S.A."/>
        </authorList>
    </citation>
    <scope>NUCLEOTIDE SEQUENCE [LARGE SCALE GENOMIC DNA]</scope>
    <source>
        <strain evidence="4 7">ATCC 43808</strain>
    </source>
</reference>
<reference evidence="5" key="2">
    <citation type="submission" date="2018-06" db="EMBL/GenBank/DDBJ databases">
        <authorList>
            <consortium name="Pathogen Informatics"/>
            <person name="Doyle S."/>
        </authorList>
    </citation>
    <scope>NUCLEOTIDE SEQUENCE [LARGE SCALE GENOMIC DNA]</scope>
    <source>
        <strain evidence="5">NCTC12218</strain>
    </source>
</reference>
<dbReference type="PANTHER" id="PTHR30204">
    <property type="entry name" value="REDOX-CYCLING DRUG-SENSING TRANSCRIPTIONAL ACTIVATOR SOXR"/>
    <property type="match status" value="1"/>
</dbReference>
<dbReference type="SUPFAM" id="SSF46955">
    <property type="entry name" value="Putative DNA-binding domain"/>
    <property type="match status" value="1"/>
</dbReference>
<dbReference type="Proteomes" id="UP000264146">
    <property type="component" value="Chromosome"/>
</dbReference>
<evidence type="ECO:0000313" key="4">
    <source>
        <dbReference type="EMBL" id="NHA33285.1"/>
    </source>
</evidence>
<feature type="domain" description="HTH merR-type" evidence="2">
    <location>
        <begin position="3"/>
        <end position="72"/>
    </location>
</feature>
<evidence type="ECO:0000313" key="7">
    <source>
        <dbReference type="Proteomes" id="UP000572988"/>
    </source>
</evidence>
<dbReference type="PROSITE" id="PS50937">
    <property type="entry name" value="HTH_MERR_2"/>
    <property type="match status" value="1"/>
</dbReference>
<dbReference type="CDD" id="cd01106">
    <property type="entry name" value="HTH_TipAL-Mta"/>
    <property type="match status" value="1"/>
</dbReference>
<reference evidence="3 6" key="3">
    <citation type="submission" date="2020-11" db="EMBL/GenBank/DDBJ databases">
        <authorList>
            <consortium name="Pathogen Informatics"/>
        </authorList>
    </citation>
    <scope>NUCLEOTIDE SEQUENCE [LARGE SCALE GENOMIC DNA]</scope>
    <source>
        <strain evidence="3 6">NCTC12218</strain>
    </source>
</reference>
<proteinExistence type="predicted"/>
<dbReference type="EMBL" id="UHEF01000001">
    <property type="protein sequence ID" value="SUM86698.1"/>
    <property type="molecule type" value="Genomic_DNA"/>
</dbReference>
<name>A0A7Z7QN35_STASC</name>
<dbReference type="InterPro" id="IPR047057">
    <property type="entry name" value="MerR_fam"/>
</dbReference>
<dbReference type="Pfam" id="PF13411">
    <property type="entry name" value="MerR_1"/>
    <property type="match status" value="1"/>
</dbReference>